<organism evidence="1 2">
    <name type="scientific">Sinomicrobium oceani</name>
    <dbReference type="NCBI Taxonomy" id="1150368"/>
    <lineage>
        <taxon>Bacteria</taxon>
        <taxon>Pseudomonadati</taxon>
        <taxon>Bacteroidota</taxon>
        <taxon>Flavobacteriia</taxon>
        <taxon>Flavobacteriales</taxon>
        <taxon>Flavobacteriaceae</taxon>
        <taxon>Sinomicrobium</taxon>
    </lineage>
</organism>
<reference evidence="1 2" key="1">
    <citation type="submission" date="2016-11" db="EMBL/GenBank/DDBJ databases">
        <authorList>
            <person name="Jaros S."/>
            <person name="Januszkiewicz K."/>
            <person name="Wedrychowicz H."/>
        </authorList>
    </citation>
    <scope>NUCLEOTIDE SEQUENCE [LARGE SCALE GENOMIC DNA]</scope>
    <source>
        <strain evidence="1 2">CGMCC 1.12145</strain>
    </source>
</reference>
<gene>
    <name evidence="1" type="ORF">SAMN02927921_03399</name>
</gene>
<dbReference type="NCBIfam" id="TIGR01509">
    <property type="entry name" value="HAD-SF-IA-v3"/>
    <property type="match status" value="1"/>
</dbReference>
<dbReference type="InterPro" id="IPR023214">
    <property type="entry name" value="HAD_sf"/>
</dbReference>
<dbReference type="Gene3D" id="1.10.150.240">
    <property type="entry name" value="Putative phosphatase, domain 2"/>
    <property type="match status" value="1"/>
</dbReference>
<dbReference type="PANTHER" id="PTHR18901">
    <property type="entry name" value="2-DEOXYGLUCOSE-6-PHOSPHATE PHOSPHATASE 2"/>
    <property type="match status" value="1"/>
</dbReference>
<dbReference type="STRING" id="1150368.SAMN02927921_03399"/>
<dbReference type="SFLD" id="SFLDS00003">
    <property type="entry name" value="Haloacid_Dehalogenase"/>
    <property type="match status" value="1"/>
</dbReference>
<dbReference type="SFLD" id="SFLDG01135">
    <property type="entry name" value="C1.5.6:_HAD__Beta-PGM__Phospha"/>
    <property type="match status" value="1"/>
</dbReference>
<dbReference type="Pfam" id="PF00702">
    <property type="entry name" value="Hydrolase"/>
    <property type="match status" value="1"/>
</dbReference>
<dbReference type="Gene3D" id="3.40.50.1000">
    <property type="entry name" value="HAD superfamily/HAD-like"/>
    <property type="match status" value="1"/>
</dbReference>
<keyword evidence="2" id="KW-1185">Reference proteome</keyword>
<dbReference type="SUPFAM" id="SSF56784">
    <property type="entry name" value="HAD-like"/>
    <property type="match status" value="1"/>
</dbReference>
<dbReference type="InterPro" id="IPR006439">
    <property type="entry name" value="HAD-SF_hydro_IA"/>
</dbReference>
<dbReference type="OrthoDB" id="9797743at2"/>
<dbReference type="InterPro" id="IPR023198">
    <property type="entry name" value="PGP-like_dom2"/>
</dbReference>
<dbReference type="AlphaFoldDB" id="A0A1K1RBR1"/>
<dbReference type="RefSeq" id="WP_072318606.1">
    <property type="nucleotide sequence ID" value="NZ_FPJE01000022.1"/>
</dbReference>
<dbReference type="Proteomes" id="UP000182248">
    <property type="component" value="Unassembled WGS sequence"/>
</dbReference>
<dbReference type="PRINTS" id="PR00413">
    <property type="entry name" value="HADHALOGNASE"/>
</dbReference>
<dbReference type="NCBIfam" id="NF008087">
    <property type="entry name" value="PRK10826.1"/>
    <property type="match status" value="1"/>
</dbReference>
<evidence type="ECO:0000313" key="1">
    <source>
        <dbReference type="EMBL" id="SFW69690.1"/>
    </source>
</evidence>
<dbReference type="InterPro" id="IPR036412">
    <property type="entry name" value="HAD-like_sf"/>
</dbReference>
<proteinExistence type="predicted"/>
<dbReference type="EMBL" id="FPJE01000022">
    <property type="protein sequence ID" value="SFW69690.1"/>
    <property type="molecule type" value="Genomic_DNA"/>
</dbReference>
<dbReference type="NCBIfam" id="TIGR01549">
    <property type="entry name" value="HAD-SF-IA-v1"/>
    <property type="match status" value="1"/>
</dbReference>
<dbReference type="SFLD" id="SFLDG01129">
    <property type="entry name" value="C1.5:_HAD__Beta-PGM__Phosphata"/>
    <property type="match status" value="1"/>
</dbReference>
<protein>
    <submittedName>
        <fullName evidence="1">Sugar-phosphatase</fullName>
    </submittedName>
</protein>
<sequence length="223" mass="24669">MSEATHAVIFDMDGVLIDSEPAWKKAEYEVFTALGVAVTSELSATTAAMTTTEVTRFWYDRMPWKGKSLYDVEHEVIDSVGRFITEKGKPMSGITEVLEIFSKNNFRIGLATNSPYRLIPLVLEKSGIKAYFDAVSSSEHETMGKPHPAVYLSTARKLGIPPPNCIVFEDSAHGVIAGKNAGMKTVAIPSPAQYDLDTFNEADLKLKTLSDFSEEHLRVLLEY</sequence>
<name>A0A1K1RBR1_9FLAO</name>
<evidence type="ECO:0000313" key="2">
    <source>
        <dbReference type="Proteomes" id="UP000182248"/>
    </source>
</evidence>
<dbReference type="PANTHER" id="PTHR18901:SF38">
    <property type="entry name" value="PSEUDOURIDINE-5'-PHOSPHATASE"/>
    <property type="match status" value="1"/>
</dbReference>
<accession>A0A1K1RBR1</accession>